<evidence type="ECO:0000256" key="1">
    <source>
        <dbReference type="SAM" id="Phobius"/>
    </source>
</evidence>
<dbReference type="EMBL" id="PFSC01000017">
    <property type="protein sequence ID" value="PJC33976.1"/>
    <property type="molecule type" value="Genomic_DNA"/>
</dbReference>
<evidence type="ECO:0000313" key="3">
    <source>
        <dbReference type="Proteomes" id="UP000231383"/>
    </source>
</evidence>
<dbReference type="Proteomes" id="UP000231383">
    <property type="component" value="Unassembled WGS sequence"/>
</dbReference>
<name>A0A2M8F3V5_9BACT</name>
<evidence type="ECO:0000313" key="2">
    <source>
        <dbReference type="EMBL" id="PJC33976.1"/>
    </source>
</evidence>
<accession>A0A2M8F3V5</accession>
<proteinExistence type="predicted"/>
<dbReference type="AlphaFoldDB" id="A0A2M8F3V5"/>
<keyword evidence="1" id="KW-0812">Transmembrane</keyword>
<keyword evidence="1" id="KW-1133">Transmembrane helix</keyword>
<organism evidence="2 3">
    <name type="scientific">Candidatus Roizmanbacteria bacterium CG_4_9_14_0_2_um_filter_39_13</name>
    <dbReference type="NCBI Taxonomy" id="1974839"/>
    <lineage>
        <taxon>Bacteria</taxon>
        <taxon>Candidatus Roizmaniibacteriota</taxon>
    </lineage>
</organism>
<feature type="transmembrane region" description="Helical" evidence="1">
    <location>
        <begin position="55"/>
        <end position="80"/>
    </location>
</feature>
<protein>
    <submittedName>
        <fullName evidence="2">Uncharacterized protein</fullName>
    </submittedName>
</protein>
<keyword evidence="1" id="KW-0472">Membrane</keyword>
<gene>
    <name evidence="2" type="ORF">CO051_00605</name>
</gene>
<feature type="transmembrane region" description="Helical" evidence="1">
    <location>
        <begin position="100"/>
        <end position="120"/>
    </location>
</feature>
<reference evidence="3" key="1">
    <citation type="submission" date="2017-09" db="EMBL/GenBank/DDBJ databases">
        <title>Depth-based differentiation of microbial function through sediment-hosted aquifers and enrichment of novel symbionts in the deep terrestrial subsurface.</title>
        <authorList>
            <person name="Probst A.J."/>
            <person name="Ladd B."/>
            <person name="Jarett J.K."/>
            <person name="Geller-Mcgrath D.E."/>
            <person name="Sieber C.M.K."/>
            <person name="Emerson J.B."/>
            <person name="Anantharaman K."/>
            <person name="Thomas B.C."/>
            <person name="Malmstrom R."/>
            <person name="Stieglmeier M."/>
            <person name="Klingl A."/>
            <person name="Woyke T."/>
            <person name="Ryan C.M."/>
            <person name="Banfield J.F."/>
        </authorList>
    </citation>
    <scope>NUCLEOTIDE SEQUENCE [LARGE SCALE GENOMIC DNA]</scope>
</reference>
<sequence length="129" mass="14901">MAAKKQVTPQPTQHSGIRIDETIPVEEIEKTFEIDKKEILFEGLMKERAEQRKQMMSLVITLSYLSFGILALIIIAQGIIRIMTARDTFLILDNYQFNIVSVYIFGQMIGVMTIIVKLLFDDKKYLDKL</sequence>
<comment type="caution">
    <text evidence="2">The sequence shown here is derived from an EMBL/GenBank/DDBJ whole genome shotgun (WGS) entry which is preliminary data.</text>
</comment>